<dbReference type="PANTHER" id="PTHR32552">
    <property type="entry name" value="FERRICHROME IRON RECEPTOR-RELATED"/>
    <property type="match status" value="1"/>
</dbReference>
<dbReference type="PANTHER" id="PTHR32552:SF68">
    <property type="entry name" value="FERRICHROME OUTER MEMBRANE TRANSPORTER_PHAGE RECEPTOR"/>
    <property type="match status" value="1"/>
</dbReference>
<feature type="signal peptide" evidence="16">
    <location>
        <begin position="1"/>
        <end position="20"/>
    </location>
</feature>
<dbReference type="InterPro" id="IPR037066">
    <property type="entry name" value="Plug_dom_sf"/>
</dbReference>
<dbReference type="InterPro" id="IPR010105">
    <property type="entry name" value="TonB_sidphr_rcpt"/>
</dbReference>
<evidence type="ECO:0000256" key="12">
    <source>
        <dbReference type="ARBA" id="ARBA00023170"/>
    </source>
</evidence>
<evidence type="ECO:0000256" key="10">
    <source>
        <dbReference type="ARBA" id="ARBA00023077"/>
    </source>
</evidence>
<comment type="caution">
    <text evidence="19">The sequence shown here is derived from an EMBL/GenBank/DDBJ whole genome shotgun (WGS) entry which is preliminary data.</text>
</comment>
<feature type="chain" id="PRO_5045433933" evidence="16">
    <location>
        <begin position="21"/>
        <end position="794"/>
    </location>
</feature>
<dbReference type="Pfam" id="PF07715">
    <property type="entry name" value="Plug"/>
    <property type="match status" value="1"/>
</dbReference>
<evidence type="ECO:0000256" key="14">
    <source>
        <dbReference type="PROSITE-ProRule" id="PRU01360"/>
    </source>
</evidence>
<keyword evidence="10 15" id="KW-0798">TonB box</keyword>
<dbReference type="Pfam" id="PF13715">
    <property type="entry name" value="CarbopepD_reg_2"/>
    <property type="match status" value="1"/>
</dbReference>
<keyword evidence="7 16" id="KW-0732">Signal</keyword>
<evidence type="ECO:0000256" key="16">
    <source>
        <dbReference type="SAM" id="SignalP"/>
    </source>
</evidence>
<gene>
    <name evidence="19" type="ORF">KLA_12599</name>
</gene>
<dbReference type="InterPro" id="IPR036942">
    <property type="entry name" value="Beta-barrel_TonB_sf"/>
</dbReference>
<dbReference type="Proteomes" id="UP000019275">
    <property type="component" value="Unassembled WGS sequence"/>
</dbReference>
<evidence type="ECO:0000256" key="4">
    <source>
        <dbReference type="ARBA" id="ARBA00022452"/>
    </source>
</evidence>
<dbReference type="Gene3D" id="2.40.170.20">
    <property type="entry name" value="TonB-dependent receptor, beta-barrel domain"/>
    <property type="match status" value="1"/>
</dbReference>
<evidence type="ECO:0000313" key="20">
    <source>
        <dbReference type="Proteomes" id="UP000019275"/>
    </source>
</evidence>
<dbReference type="Gene3D" id="2.60.40.1120">
    <property type="entry name" value="Carboxypeptidase-like, regulatory domain"/>
    <property type="match status" value="1"/>
</dbReference>
<feature type="domain" description="TonB-dependent receptor plug" evidence="18">
    <location>
        <begin position="130"/>
        <end position="222"/>
    </location>
</feature>
<keyword evidence="11 14" id="KW-0472">Membrane</keyword>
<dbReference type="InterPro" id="IPR039426">
    <property type="entry name" value="TonB-dep_rcpt-like"/>
</dbReference>
<protein>
    <submittedName>
        <fullName evidence="19">TonB-dependent siderophore receptor</fullName>
    </submittedName>
</protein>
<comment type="subcellular location">
    <subcellularLocation>
        <location evidence="1 14">Cell outer membrane</location>
        <topology evidence="1 14">Multi-pass membrane protein</topology>
    </subcellularLocation>
</comment>
<evidence type="ECO:0000256" key="1">
    <source>
        <dbReference type="ARBA" id="ARBA00004571"/>
    </source>
</evidence>
<keyword evidence="4 14" id="KW-1134">Transmembrane beta strand</keyword>
<dbReference type="RefSeq" id="WP_034646249.1">
    <property type="nucleotide sequence ID" value="NZ_ARZX01000017.1"/>
</dbReference>
<evidence type="ECO:0000259" key="18">
    <source>
        <dbReference type="Pfam" id="PF07715"/>
    </source>
</evidence>
<evidence type="ECO:0000313" key="19">
    <source>
        <dbReference type="EMBL" id="EWH12822.1"/>
    </source>
</evidence>
<keyword evidence="13 14" id="KW-0998">Cell outer membrane</keyword>
<evidence type="ECO:0000259" key="17">
    <source>
        <dbReference type="Pfam" id="PF00593"/>
    </source>
</evidence>
<evidence type="ECO:0000256" key="11">
    <source>
        <dbReference type="ARBA" id="ARBA00023136"/>
    </source>
</evidence>
<evidence type="ECO:0000256" key="7">
    <source>
        <dbReference type="ARBA" id="ARBA00022729"/>
    </source>
</evidence>
<dbReference type="InterPro" id="IPR008969">
    <property type="entry name" value="CarboxyPept-like_regulatory"/>
</dbReference>
<keyword evidence="12 19" id="KW-0675">Receptor</keyword>
<dbReference type="PROSITE" id="PS52016">
    <property type="entry name" value="TONB_DEPENDENT_REC_3"/>
    <property type="match status" value="1"/>
</dbReference>
<accession>A0ABN0RLV6</accession>
<evidence type="ECO:0000256" key="6">
    <source>
        <dbReference type="ARBA" id="ARBA00022692"/>
    </source>
</evidence>
<dbReference type="SUPFAM" id="SSF49464">
    <property type="entry name" value="Carboxypeptidase regulatory domain-like"/>
    <property type="match status" value="1"/>
</dbReference>
<keyword evidence="9" id="KW-0406">Ion transport</keyword>
<proteinExistence type="inferred from homology"/>
<evidence type="ECO:0000256" key="5">
    <source>
        <dbReference type="ARBA" id="ARBA00022496"/>
    </source>
</evidence>
<evidence type="ECO:0000256" key="15">
    <source>
        <dbReference type="RuleBase" id="RU003357"/>
    </source>
</evidence>
<dbReference type="InterPro" id="IPR000531">
    <property type="entry name" value="Beta-barrel_TonB"/>
</dbReference>
<keyword evidence="20" id="KW-1185">Reference proteome</keyword>
<evidence type="ECO:0000256" key="9">
    <source>
        <dbReference type="ARBA" id="ARBA00023065"/>
    </source>
</evidence>
<keyword evidence="8" id="KW-0408">Iron</keyword>
<keyword evidence="6 14" id="KW-0812">Transmembrane</keyword>
<dbReference type="Pfam" id="PF00593">
    <property type="entry name" value="TonB_dep_Rec_b-barrel"/>
    <property type="match status" value="1"/>
</dbReference>
<evidence type="ECO:0000256" key="8">
    <source>
        <dbReference type="ARBA" id="ARBA00023004"/>
    </source>
</evidence>
<comment type="similarity">
    <text evidence="2 14 15">Belongs to the TonB-dependent receptor family.</text>
</comment>
<sequence length="794" mass="88388">MCKKLCLLFVLAIQMSFAQSQIEGYVTDANNEPVSYANVFLSGTKIGTTTNENGFFTISNLKEGTYNVKVSYVGYHGVVKLVTLKENETIKLTFKLEDNLKLEEVEVFGNRFEHPDKIEALTRLPLAPYEQIQSISIISDKLIEQQGNLTISDATKNVPGVYTFATYGNKRESMSSRGFRGIPILKNGVRVHSDFRGQGILTDMQGVDNIQVLKGAASITQGVATDLGSPGGVINIVTKTPKYYSGGSASLRVGSFGQTRATFDVYGPLDNAKNLAFRINGAVERSDSYRTGVSSDRFYINPSLEWRLDDKTTITAEMDYLDDSRTPDVGTINLDENNVNAIYDLPDNIFLGYANDKALTKNATYSIRFNREINDKLSIKAAYFSSTLDLDDKGASLGNVVTDTDDNPIYNQRNRGYAISTRNDKNSVLQIDLIGDEVQTGNIAHTFQVGFDYRTTEYSTTSQSGSNLDIVDVFNPSSNSSTLPADLGFGDVSIGESESRSLGVVAQDVITYNKWLKSFIGLRYSKTLTDAATETTESDAFNPLVGLIITPIENINVFASYTNSSYPRTGTRLDVNGNQLGNERFDQLEAGVKTNWLDSRLRFNFTYFKINNKNINLPVYDENWVATGFYEKGGNDERKGVEVELSGRILDNLEVITGYSYIDAQYKEHTSFVYGSAPLNTPKHTFNVYANYSFKQKLKGLSVGAGVYYTGERPINDWSAGAVTHEGIVPNQEPFYVDSYTQVNAQVSYALNKQWSLRFLVNNVFDQIGYNAYRTRYINQTDPRNFAGVLTYRF</sequence>
<keyword evidence="5" id="KW-0410">Iron transport</keyword>
<keyword evidence="3 14" id="KW-0813">Transport</keyword>
<dbReference type="SUPFAM" id="SSF56935">
    <property type="entry name" value="Porins"/>
    <property type="match status" value="1"/>
</dbReference>
<dbReference type="EMBL" id="ARZX01000017">
    <property type="protein sequence ID" value="EWH12822.1"/>
    <property type="molecule type" value="Genomic_DNA"/>
</dbReference>
<evidence type="ECO:0000256" key="13">
    <source>
        <dbReference type="ARBA" id="ARBA00023237"/>
    </source>
</evidence>
<name>A0ABN0RLV6_9FLAO</name>
<feature type="domain" description="TonB-dependent receptor-like beta-barrel" evidence="17">
    <location>
        <begin position="306"/>
        <end position="764"/>
    </location>
</feature>
<dbReference type="InterPro" id="IPR012910">
    <property type="entry name" value="Plug_dom"/>
</dbReference>
<dbReference type="CDD" id="cd01347">
    <property type="entry name" value="ligand_gated_channel"/>
    <property type="match status" value="1"/>
</dbReference>
<dbReference type="Gene3D" id="2.170.130.10">
    <property type="entry name" value="TonB-dependent receptor, plug domain"/>
    <property type="match status" value="1"/>
</dbReference>
<evidence type="ECO:0000256" key="3">
    <source>
        <dbReference type="ARBA" id="ARBA00022448"/>
    </source>
</evidence>
<organism evidence="19 20">
    <name type="scientific">Cellulophaga geojensis KL-A</name>
    <dbReference type="NCBI Taxonomy" id="1328323"/>
    <lineage>
        <taxon>Bacteria</taxon>
        <taxon>Pseudomonadati</taxon>
        <taxon>Bacteroidota</taxon>
        <taxon>Flavobacteriia</taxon>
        <taxon>Flavobacteriales</taxon>
        <taxon>Flavobacteriaceae</taxon>
        <taxon>Cellulophaga</taxon>
    </lineage>
</organism>
<dbReference type="NCBIfam" id="TIGR01783">
    <property type="entry name" value="TonB-siderophor"/>
    <property type="match status" value="1"/>
</dbReference>
<reference evidence="19 20" key="1">
    <citation type="journal article" date="2014" name="Genome Announc.">
        <title>Draft Genome Sequence of the Carrageenan-Degrading Bacterium Cellulophaga sp. Strain KL-A, Isolated from Decaying Marine Algae.</title>
        <authorList>
            <person name="Shan D."/>
            <person name="Ying J."/>
            <person name="Li X."/>
            <person name="Gao Z."/>
            <person name="Wei G."/>
            <person name="Shao Z."/>
        </authorList>
    </citation>
    <scope>NUCLEOTIDE SEQUENCE [LARGE SCALE GENOMIC DNA]</scope>
    <source>
        <strain evidence="19 20">KL-A</strain>
    </source>
</reference>
<evidence type="ECO:0000256" key="2">
    <source>
        <dbReference type="ARBA" id="ARBA00009810"/>
    </source>
</evidence>